<sequence length="267" mass="30341">MIRYAENDLRLSRSRAILFANQPILGGSELFFDYGELYLSARKFVCKCGTLCCDEVVERWRFANREEVIRTCLAYFDYIEKRMIELDQKAKQYLHDKGIRDKGIHELEHDGLDSGSSPTRRRSIDRSSIHLRRSDNRYVICYNLFCSNANECTCEPVVAANSPGGRRGRVDVMPVAASAISPIPALPGSQQRTPCKMRDKSALNDHIYRFRCMACAALAATAAGCGRHESLHSRQNRSRLSKKGSAKVYNSENHKLQSFPGFYDDLR</sequence>
<evidence type="ECO:0000256" key="1">
    <source>
        <dbReference type="SAM" id="MobiDB-lite"/>
    </source>
</evidence>
<name>A0AAD5N857_PARTN</name>
<gene>
    <name evidence="2" type="ORF">KIN20_024424</name>
</gene>
<dbReference type="EMBL" id="JAHQIW010004950">
    <property type="protein sequence ID" value="KAJ1364342.1"/>
    <property type="molecule type" value="Genomic_DNA"/>
</dbReference>
<protein>
    <submittedName>
        <fullName evidence="2">Uncharacterized protein</fullName>
    </submittedName>
</protein>
<dbReference type="Proteomes" id="UP001196413">
    <property type="component" value="Unassembled WGS sequence"/>
</dbReference>
<dbReference type="Gene3D" id="2.170.270.10">
    <property type="entry name" value="SET domain"/>
    <property type="match status" value="1"/>
</dbReference>
<feature type="region of interest" description="Disordered" evidence="1">
    <location>
        <begin position="107"/>
        <end position="126"/>
    </location>
</feature>
<proteinExistence type="predicted"/>
<dbReference type="InterPro" id="IPR046341">
    <property type="entry name" value="SET_dom_sf"/>
</dbReference>
<accession>A0AAD5N857</accession>
<keyword evidence="3" id="KW-1185">Reference proteome</keyword>
<organism evidence="2 3">
    <name type="scientific">Parelaphostrongylus tenuis</name>
    <name type="common">Meningeal worm</name>
    <dbReference type="NCBI Taxonomy" id="148309"/>
    <lineage>
        <taxon>Eukaryota</taxon>
        <taxon>Metazoa</taxon>
        <taxon>Ecdysozoa</taxon>
        <taxon>Nematoda</taxon>
        <taxon>Chromadorea</taxon>
        <taxon>Rhabditida</taxon>
        <taxon>Rhabditina</taxon>
        <taxon>Rhabditomorpha</taxon>
        <taxon>Strongyloidea</taxon>
        <taxon>Metastrongylidae</taxon>
        <taxon>Parelaphostrongylus</taxon>
    </lineage>
</organism>
<reference evidence="2" key="1">
    <citation type="submission" date="2021-06" db="EMBL/GenBank/DDBJ databases">
        <title>Parelaphostrongylus tenuis whole genome reference sequence.</title>
        <authorList>
            <person name="Garwood T.J."/>
            <person name="Larsen P.A."/>
            <person name="Fountain-Jones N.M."/>
            <person name="Garbe J.R."/>
            <person name="Macchietto M.G."/>
            <person name="Kania S.A."/>
            <person name="Gerhold R.W."/>
            <person name="Richards J.E."/>
            <person name="Wolf T.M."/>
        </authorList>
    </citation>
    <scope>NUCLEOTIDE SEQUENCE</scope>
    <source>
        <strain evidence="2">MNPRO001-30</strain>
        <tissue evidence="2">Meninges</tissue>
    </source>
</reference>
<evidence type="ECO:0000313" key="2">
    <source>
        <dbReference type="EMBL" id="KAJ1364342.1"/>
    </source>
</evidence>
<evidence type="ECO:0000313" key="3">
    <source>
        <dbReference type="Proteomes" id="UP001196413"/>
    </source>
</evidence>
<dbReference type="SUPFAM" id="SSF82199">
    <property type="entry name" value="SET domain"/>
    <property type="match status" value="1"/>
</dbReference>
<comment type="caution">
    <text evidence="2">The sequence shown here is derived from an EMBL/GenBank/DDBJ whole genome shotgun (WGS) entry which is preliminary data.</text>
</comment>
<dbReference type="AlphaFoldDB" id="A0AAD5N857"/>